<evidence type="ECO:0000313" key="2">
    <source>
        <dbReference type="Proteomes" id="UP001497480"/>
    </source>
</evidence>
<dbReference type="AlphaFoldDB" id="A0AAV1XDB5"/>
<gene>
    <name evidence="1" type="ORF">LLUT_LOCUS20801</name>
</gene>
<proteinExistence type="predicted"/>
<sequence>MVTKATPIEPQAIECTKNTDFIGTPRCSSECLPLCEGGVCKCTCPSTKFHL</sequence>
<comment type="caution">
    <text evidence="1">The sequence shown here is derived from an EMBL/GenBank/DDBJ whole genome shotgun (WGS) entry which is preliminary data.</text>
</comment>
<organism evidence="1 2">
    <name type="scientific">Lupinus luteus</name>
    <name type="common">European yellow lupine</name>
    <dbReference type="NCBI Taxonomy" id="3873"/>
    <lineage>
        <taxon>Eukaryota</taxon>
        <taxon>Viridiplantae</taxon>
        <taxon>Streptophyta</taxon>
        <taxon>Embryophyta</taxon>
        <taxon>Tracheophyta</taxon>
        <taxon>Spermatophyta</taxon>
        <taxon>Magnoliopsida</taxon>
        <taxon>eudicotyledons</taxon>
        <taxon>Gunneridae</taxon>
        <taxon>Pentapetalae</taxon>
        <taxon>rosids</taxon>
        <taxon>fabids</taxon>
        <taxon>Fabales</taxon>
        <taxon>Fabaceae</taxon>
        <taxon>Papilionoideae</taxon>
        <taxon>50 kb inversion clade</taxon>
        <taxon>genistoids sensu lato</taxon>
        <taxon>core genistoids</taxon>
        <taxon>Genisteae</taxon>
        <taxon>Lupinus</taxon>
    </lineage>
</organism>
<dbReference type="Proteomes" id="UP001497480">
    <property type="component" value="Unassembled WGS sequence"/>
</dbReference>
<evidence type="ECO:0000313" key="1">
    <source>
        <dbReference type="EMBL" id="CAL0319741.1"/>
    </source>
</evidence>
<dbReference type="EMBL" id="CAXHTB010000014">
    <property type="protein sequence ID" value="CAL0319741.1"/>
    <property type="molecule type" value="Genomic_DNA"/>
</dbReference>
<reference evidence="1 2" key="1">
    <citation type="submission" date="2024-03" db="EMBL/GenBank/DDBJ databases">
        <authorList>
            <person name="Martinez-Hernandez J."/>
        </authorList>
    </citation>
    <scope>NUCLEOTIDE SEQUENCE [LARGE SCALE GENOMIC DNA]</scope>
</reference>
<protein>
    <submittedName>
        <fullName evidence="1">Uncharacterized protein</fullName>
    </submittedName>
</protein>
<keyword evidence="2" id="KW-1185">Reference proteome</keyword>
<accession>A0AAV1XDB5</accession>
<name>A0AAV1XDB5_LUPLU</name>